<dbReference type="GO" id="GO:0008289">
    <property type="term" value="F:lipid binding"/>
    <property type="evidence" value="ECO:0007669"/>
    <property type="project" value="InterPro"/>
</dbReference>
<reference evidence="4" key="1">
    <citation type="submission" date="2021-06" db="EMBL/GenBank/DDBJ databases">
        <title>Genome Sequence of Mortierella hyaline Strain SCG-10, a Cold-Adapted, Nitrate-Reducing Fungus Isolated from Soil in Minnesota, USA.</title>
        <authorList>
            <person name="Aldossari N."/>
        </authorList>
    </citation>
    <scope>NUCLEOTIDE SEQUENCE</scope>
    <source>
        <strain evidence="4">SCG-10</strain>
    </source>
</reference>
<comment type="caution">
    <text evidence="4">The sequence shown here is derived from an EMBL/GenBank/DDBJ whole genome shotgun (WGS) entry which is preliminary data.</text>
</comment>
<dbReference type="SUPFAM" id="SSF55961">
    <property type="entry name" value="Bet v1-like"/>
    <property type="match status" value="2"/>
</dbReference>
<feature type="region of interest" description="Disordered" evidence="1">
    <location>
        <begin position="1860"/>
        <end position="2092"/>
    </location>
</feature>
<dbReference type="CDD" id="cd00177">
    <property type="entry name" value="START"/>
    <property type="match status" value="1"/>
</dbReference>
<evidence type="ECO:0000313" key="5">
    <source>
        <dbReference type="Proteomes" id="UP000707451"/>
    </source>
</evidence>
<proteinExistence type="predicted"/>
<feature type="compositionally biased region" description="Low complexity" evidence="1">
    <location>
        <begin position="1640"/>
        <end position="1662"/>
    </location>
</feature>
<accession>A0A9P7Y363</accession>
<feature type="compositionally biased region" description="Low complexity" evidence="1">
    <location>
        <begin position="458"/>
        <end position="469"/>
    </location>
</feature>
<keyword evidence="2" id="KW-0472">Membrane</keyword>
<evidence type="ECO:0000256" key="1">
    <source>
        <dbReference type="SAM" id="MobiDB-lite"/>
    </source>
</evidence>
<feature type="region of interest" description="Disordered" evidence="1">
    <location>
        <begin position="37"/>
        <end position="83"/>
    </location>
</feature>
<feature type="region of interest" description="Disordered" evidence="1">
    <location>
        <begin position="1163"/>
        <end position="1185"/>
    </location>
</feature>
<dbReference type="PROSITE" id="PS50848">
    <property type="entry name" value="START"/>
    <property type="match status" value="1"/>
</dbReference>
<sequence length="2257" mass="245945">MDLNHDSATERYTETLTSALTYFSSLAQSSSGWKRLSSASVRPNKNGSSGSPGSAGRSGTGATSSTASSPVASRHNDDILSNLPGGASASSAASAAIESLLPAITVSKKSVPGKSAEIVRASIVLPGLNEQTDLEDWRAVLECSGARKISTSIKPSHDDPIFLRPSPPHVRAYLPLVAWHIQLVPADMDDTVSFTSFNSLTASQNKPVMPRHSIRVSFYYQIDMRGWAVNSSVSMQSHVPSCIANVYRLLRRQGVPPHVSRHSPRIQLDLNEYDPATGIYELRYDVIPSDSEDLLLGQRTISSALKRFRLGGAAVEEGPELGKVAQDSSSIPQELVLSDDEGDDLENNGDGNNPQHGYVDVELDGEKWGLGSDIVVHIFMNDIEDEEFVQEHVECLKYMGRDRYILRMKHTETGPHHGAINVKLRIERIPQETSGSANLLSHQQLRFQRQQQERENEQQQQNQLGQGQLPTSDLNNLSVSVNGQEKNILPFHRSSIPPTKRLSMSLQEQLELSQQIVQEVDTGPSHWQAGSDGLDGQEVRTTASPLLLMSSSMPTTMQNLNRSNLSIMSNGTSTMQPGNTNPSKVNSSYGYFNSLVQEPVTSWKPMSKQRGVQISKLEVQGHAPGIVKGEGIFEDYTIWDIKAVLDCPSARKIFAYVAACYAEFDSFLCTLQRILASKDMAVLNTTFITKDAIHYFATSVDDTNLYPAIPPPVSPFVRSELVVSGWYLQTVKPKSVRIVYIAHAAPTGWMVPGTALGAMATEMPLCVAEIIKYLETYGSPPTLVSIRRGRALGVEYSHEKSSFRLEYVQDSNPIFSGHRQPLQQQHQHHQSLSADRQRRSTVDLTAGVGSGDPQQFGSPKLGPTDKLLAEIRLDARVWARNGDCDITIDPPPSKVSCSSVPHDGTGYRLRIEHSSGRAVPAGGKVLLMARKPTKPGCGIVVNGVPINMPSMEHLLTWMPHHALLADKDKSQAPSSVDGALAEKESQAGEEDESGEKAANGAGENGQTSEPGVKRGPSTLMSPLQYAQGAMDLLSKINSDPEDSWTVVSDSKGGMRVTKRFMPSEISDQVPLVRGEKVIEGFSLEEIATVIGTLGTRAKLDDLYESGEMLESFGAGCSTFHHVLKSFFPLPLPARDLYFVTATAFAEASARCPQIVIISTSIPHGGASKATDEASTSTSTPPQSRPRAHLHLSAWILEGIDPYSSNHPIPSTRVTFMTALDLGGSVPQRISGMIQTMFPKMITQVESYLQAQAAPPIIRIPEQMVVVVEPATTDENLLQLPPIVPWIKPANRIVSWDFKMKEYYCELILLFDQFRLNPSRLDLAKEIRAKKSKKARRKSKQHIKKSGSPEQNVSDEDQDEQTTKDESAKVKSRTVMELVVDLKQYPMGYNIITNIKVDPELLLQHKQQRDSGLKQAMSSSVSAVKLTGSTSSPGTTAASSAASKLIGGFDGNGKGSLAELNGRSSLDGDVAFHKSMSSEAATSGTGIAAVLGGSANVPRALPSSTSLIRILPPAITVNIIDIPPAPSHSSSLSGVSKRRKHLIVITVPEAESSASYLQSLQQAAAAPLALKSAAPHAISGATAKPVVTASSVAGTTSTMFPDSDHMEYRQSRHLTNSSSSQELGSTTETTRPAFSPGTATPEPSVKQQQEQQHPQQLSSLSEPPKLEVETRVFQFGVKIDRLEHKDLDHQALKEAKENPKSSPDEQEWLGRVMVDGMPVKVATSWSRHELGFLDGMMEDLDDPQDGRGSRRKKLSSRRKSYGSAEQDEGSDLRSADSMDDERSRRDAEDETPEQERRGSRTVSRRRKHHRQQLGLLADPHEPESDSAFKNHNERISDPIPDGARPTSTLTGFSGFLMSVGLLGSSGSKGSQGGSVDAALDEPDAESNENSRRQSALEYDDLDDDRTIRASKSTSRGGISGILNGTGSRGKANGRDRKHDDHDLDLESLHGSIVFHDREDDTDQGGYSHRSGDELPRSTQYVEDENRGSRAMDKDVSDWAHESGTMRRRKGRSAQQPQNKDLSLIRPSLDTVRSPRDPCEPIESGGPDSEVDSRLAHRRRNSRSSASKYQRSRIVHASSTSATARRTGSTNGADHPRFRGSLLYAYTFRNMVWSAIAFFLIGMLLRVYVIGPSFLKTANSNIDGRGANSGSATTTAYYYYYRAAAPTGHRPTGGTFKSTSPLGSHLPIGGGGSGRKEDGYEDDRGEGVTSGEMDSSVWPQGIREVFTVRRILGWDFVFLAYPSQDLQQQQSSSSKSSPS</sequence>
<feature type="region of interest" description="Disordered" evidence="1">
    <location>
        <begin position="1328"/>
        <end position="1369"/>
    </location>
</feature>
<feature type="compositionally biased region" description="Basic and acidic residues" evidence="1">
    <location>
        <begin position="1769"/>
        <end position="1797"/>
    </location>
</feature>
<dbReference type="Proteomes" id="UP000707451">
    <property type="component" value="Unassembled WGS sequence"/>
</dbReference>
<feature type="compositionally biased region" description="Basic residues" evidence="1">
    <location>
        <begin position="1801"/>
        <end position="1810"/>
    </location>
</feature>
<dbReference type="Gene3D" id="3.30.530.20">
    <property type="match status" value="2"/>
</dbReference>
<organism evidence="4 5">
    <name type="scientific">Linnemannia hyalina</name>
    <dbReference type="NCBI Taxonomy" id="64524"/>
    <lineage>
        <taxon>Eukaryota</taxon>
        <taxon>Fungi</taxon>
        <taxon>Fungi incertae sedis</taxon>
        <taxon>Mucoromycota</taxon>
        <taxon>Mortierellomycotina</taxon>
        <taxon>Mortierellomycetes</taxon>
        <taxon>Mortierellales</taxon>
        <taxon>Mortierellaceae</taxon>
        <taxon>Linnemannia</taxon>
    </lineage>
</organism>
<feature type="compositionally biased region" description="Basic residues" evidence="1">
    <location>
        <begin position="1748"/>
        <end position="1759"/>
    </location>
</feature>
<feature type="compositionally biased region" description="Basic and acidic residues" evidence="1">
    <location>
        <begin position="1817"/>
        <end position="1835"/>
    </location>
</feature>
<feature type="region of interest" description="Disordered" evidence="1">
    <location>
        <begin position="1608"/>
        <end position="1664"/>
    </location>
</feature>
<feature type="region of interest" description="Disordered" evidence="1">
    <location>
        <begin position="445"/>
        <end position="474"/>
    </location>
</feature>
<feature type="compositionally biased region" description="Basic residues" evidence="1">
    <location>
        <begin position="1329"/>
        <end position="1344"/>
    </location>
</feature>
<feature type="compositionally biased region" description="Basic and acidic residues" evidence="1">
    <location>
        <begin position="1931"/>
        <end position="1946"/>
    </location>
</feature>
<feature type="compositionally biased region" description="Polar residues" evidence="1">
    <location>
        <begin position="1612"/>
        <end position="1631"/>
    </location>
</feature>
<feature type="region of interest" description="Disordered" evidence="1">
    <location>
        <begin position="1736"/>
        <end position="1845"/>
    </location>
</feature>
<name>A0A9P7Y363_9FUNG</name>
<dbReference type="InterPro" id="IPR002913">
    <property type="entry name" value="START_lipid-bd_dom"/>
</dbReference>
<feature type="compositionally biased region" description="Basic and acidic residues" evidence="1">
    <location>
        <begin position="1982"/>
        <end position="2003"/>
    </location>
</feature>
<keyword evidence="2" id="KW-0812">Transmembrane</keyword>
<dbReference type="OrthoDB" id="196858at2759"/>
<evidence type="ECO:0000256" key="2">
    <source>
        <dbReference type="SAM" id="Phobius"/>
    </source>
</evidence>
<feature type="compositionally biased region" description="Polar residues" evidence="1">
    <location>
        <begin position="37"/>
        <end position="46"/>
    </location>
</feature>
<evidence type="ECO:0000313" key="4">
    <source>
        <dbReference type="EMBL" id="KAG9072110.1"/>
    </source>
</evidence>
<keyword evidence="5" id="KW-1185">Reference proteome</keyword>
<feature type="region of interest" description="Disordered" evidence="1">
    <location>
        <begin position="816"/>
        <end position="862"/>
    </location>
</feature>
<dbReference type="EMBL" id="JAHRHY010000002">
    <property type="protein sequence ID" value="KAG9072110.1"/>
    <property type="molecule type" value="Genomic_DNA"/>
</dbReference>
<protein>
    <recommendedName>
        <fullName evidence="3">START domain-containing protein</fullName>
    </recommendedName>
</protein>
<feature type="region of interest" description="Disordered" evidence="1">
    <location>
        <begin position="968"/>
        <end position="1019"/>
    </location>
</feature>
<keyword evidence="2" id="KW-1133">Transmembrane helix</keyword>
<feature type="compositionally biased region" description="Low complexity" evidence="1">
    <location>
        <begin position="2075"/>
        <end position="2088"/>
    </location>
</feature>
<feature type="compositionally biased region" description="Low complexity" evidence="1">
    <location>
        <begin position="47"/>
        <end position="73"/>
    </location>
</feature>
<feature type="transmembrane region" description="Helical" evidence="2">
    <location>
        <begin position="2109"/>
        <end position="2127"/>
    </location>
</feature>
<feature type="compositionally biased region" description="Low complexity" evidence="1">
    <location>
        <begin position="996"/>
        <end position="1005"/>
    </location>
</feature>
<feature type="domain" description="START" evidence="3">
    <location>
        <begin position="1023"/>
        <end position="1229"/>
    </location>
</feature>
<feature type="region of interest" description="Disordered" evidence="1">
    <location>
        <begin position="2168"/>
        <end position="2213"/>
    </location>
</feature>
<gene>
    <name evidence="4" type="ORF">KI688_006334</name>
</gene>
<dbReference type="InterPro" id="IPR023393">
    <property type="entry name" value="START-like_dom_sf"/>
</dbReference>
<evidence type="ECO:0000259" key="3">
    <source>
        <dbReference type="PROSITE" id="PS50848"/>
    </source>
</evidence>